<dbReference type="Pfam" id="PF00528">
    <property type="entry name" value="BPD_transp_1"/>
    <property type="match status" value="1"/>
</dbReference>
<comment type="subcellular location">
    <subcellularLocation>
        <location evidence="1 7">Cell membrane</location>
        <topology evidence="1 7">Multi-pass membrane protein</topology>
    </subcellularLocation>
</comment>
<feature type="transmembrane region" description="Helical" evidence="7">
    <location>
        <begin position="309"/>
        <end position="335"/>
    </location>
</feature>
<feature type="transmembrane region" description="Helical" evidence="7">
    <location>
        <begin position="263"/>
        <end position="289"/>
    </location>
</feature>
<evidence type="ECO:0000313" key="10">
    <source>
        <dbReference type="Proteomes" id="UP000285123"/>
    </source>
</evidence>
<dbReference type="GO" id="GO:0005886">
    <property type="term" value="C:plasma membrane"/>
    <property type="evidence" value="ECO:0007669"/>
    <property type="project" value="UniProtKB-SubCell"/>
</dbReference>
<evidence type="ECO:0000256" key="4">
    <source>
        <dbReference type="ARBA" id="ARBA00022692"/>
    </source>
</evidence>
<dbReference type="PANTHER" id="PTHR30465:SF0">
    <property type="entry name" value="OLIGOPEPTIDE TRANSPORT SYSTEM PERMEASE PROTEIN APPB"/>
    <property type="match status" value="1"/>
</dbReference>
<keyword evidence="6 7" id="KW-0472">Membrane</keyword>
<dbReference type="Gene3D" id="1.10.3720.10">
    <property type="entry name" value="MetI-like"/>
    <property type="match status" value="1"/>
</dbReference>
<evidence type="ECO:0000313" key="9">
    <source>
        <dbReference type="EMBL" id="ROO35182.1"/>
    </source>
</evidence>
<evidence type="ECO:0000256" key="6">
    <source>
        <dbReference type="ARBA" id="ARBA00023136"/>
    </source>
</evidence>
<comment type="similarity">
    <text evidence="7">Belongs to the binding-protein-dependent transport system permease family.</text>
</comment>
<feature type="transmembrane region" description="Helical" evidence="7">
    <location>
        <begin position="206"/>
        <end position="228"/>
    </location>
</feature>
<feature type="domain" description="ABC transmembrane type-1" evidence="8">
    <location>
        <begin position="127"/>
        <end position="331"/>
    </location>
</feature>
<evidence type="ECO:0000259" key="8">
    <source>
        <dbReference type="PROSITE" id="PS50928"/>
    </source>
</evidence>
<dbReference type="EMBL" id="AYKF01000035">
    <property type="protein sequence ID" value="ROO35182.1"/>
    <property type="molecule type" value="Genomic_DNA"/>
</dbReference>
<evidence type="ECO:0000256" key="1">
    <source>
        <dbReference type="ARBA" id="ARBA00004651"/>
    </source>
</evidence>
<feature type="transmembrane region" description="Helical" evidence="7">
    <location>
        <begin position="162"/>
        <end position="186"/>
    </location>
</feature>
<evidence type="ECO:0000256" key="7">
    <source>
        <dbReference type="RuleBase" id="RU363032"/>
    </source>
</evidence>
<dbReference type="Pfam" id="PF19300">
    <property type="entry name" value="BPD_transp_1_N"/>
    <property type="match status" value="1"/>
</dbReference>
<comment type="caution">
    <text evidence="9">The sequence shown here is derived from an EMBL/GenBank/DDBJ whole genome shotgun (WGS) entry which is preliminary data.</text>
</comment>
<feature type="transmembrane region" description="Helical" evidence="7">
    <location>
        <begin position="131"/>
        <end position="155"/>
    </location>
</feature>
<dbReference type="AlphaFoldDB" id="A0A423Q6A2"/>
<dbReference type="InterPro" id="IPR000515">
    <property type="entry name" value="MetI-like"/>
</dbReference>
<protein>
    <submittedName>
        <fullName evidence="9">Peptide ABC transporter permease</fullName>
    </submittedName>
</protein>
<name>A0A423Q6A2_9GAMM</name>
<accession>A0A423Q6A2</accession>
<dbReference type="CDD" id="cd06261">
    <property type="entry name" value="TM_PBP2"/>
    <property type="match status" value="1"/>
</dbReference>
<keyword evidence="4 7" id="KW-0812">Transmembrane</keyword>
<dbReference type="Proteomes" id="UP000285123">
    <property type="component" value="Unassembled WGS sequence"/>
</dbReference>
<reference evidence="9 10" key="1">
    <citation type="submission" date="2013-10" db="EMBL/GenBank/DDBJ databases">
        <title>Salinisphaera halophila YIM 95161 Genome Sequencing.</title>
        <authorList>
            <person name="Lai Q."/>
            <person name="Li C."/>
            <person name="Shao Z."/>
        </authorList>
    </citation>
    <scope>NUCLEOTIDE SEQUENCE [LARGE SCALE GENOMIC DNA]</scope>
    <source>
        <strain evidence="9 10">YIM 95161</strain>
    </source>
</reference>
<feature type="transmembrane region" description="Helical" evidence="7">
    <location>
        <begin position="26"/>
        <end position="47"/>
    </location>
</feature>
<organism evidence="9 10">
    <name type="scientific">Salinisphaera orenii YIM 95161</name>
    <dbReference type="NCBI Taxonomy" id="1051139"/>
    <lineage>
        <taxon>Bacteria</taxon>
        <taxon>Pseudomonadati</taxon>
        <taxon>Pseudomonadota</taxon>
        <taxon>Gammaproteobacteria</taxon>
        <taxon>Salinisphaerales</taxon>
        <taxon>Salinisphaeraceae</taxon>
        <taxon>Salinisphaera</taxon>
    </lineage>
</organism>
<dbReference type="InterPro" id="IPR035906">
    <property type="entry name" value="MetI-like_sf"/>
</dbReference>
<evidence type="ECO:0000256" key="2">
    <source>
        <dbReference type="ARBA" id="ARBA00022448"/>
    </source>
</evidence>
<proteinExistence type="inferred from homology"/>
<dbReference type="InterPro" id="IPR045621">
    <property type="entry name" value="BPD_transp_1_N"/>
</dbReference>
<dbReference type="SUPFAM" id="SSF161098">
    <property type="entry name" value="MetI-like"/>
    <property type="match status" value="1"/>
</dbReference>
<keyword evidence="5 7" id="KW-1133">Transmembrane helix</keyword>
<keyword evidence="2 7" id="KW-0813">Transport</keyword>
<sequence>MDPSPARAPGRAADSALMFAYIVRRALYAIPVLIGVNLITFLLFFVVNTPDDIARMQLGAKRVTPEAIDTWKATHGYDRPYFHNAEESGLAAFTDTLFFQKSVKVMAFDFGRSDGGRSIAADIQARMGPSLALAIPTLLVGMAVNITFGLLLVFFRSTAIDWGGVVLCVVLMSISPLFYIIAGQFVAGKLMNLVPISGYAGGWDMAKFLVLPVVIGVVSGIGSGTRWYRTIFMEEYGKDYVRTARAKGMGDLRILFVHVLKNGMIPILTGVVVLLPLLFMGSLIMESFFGIPGLGSYTIEAIQNQDFAIVRAMVFLGSVLYIVGLLLTDISYTLFDPRIRL</sequence>
<gene>
    <name evidence="9" type="ORF">SAHL_02720</name>
</gene>
<dbReference type="PROSITE" id="PS50928">
    <property type="entry name" value="ABC_TM1"/>
    <property type="match status" value="1"/>
</dbReference>
<dbReference type="GO" id="GO:0055085">
    <property type="term" value="P:transmembrane transport"/>
    <property type="evidence" value="ECO:0007669"/>
    <property type="project" value="InterPro"/>
</dbReference>
<keyword evidence="3" id="KW-1003">Cell membrane</keyword>
<dbReference type="PANTHER" id="PTHR30465">
    <property type="entry name" value="INNER MEMBRANE ABC TRANSPORTER"/>
    <property type="match status" value="1"/>
</dbReference>
<evidence type="ECO:0000256" key="5">
    <source>
        <dbReference type="ARBA" id="ARBA00022989"/>
    </source>
</evidence>
<evidence type="ECO:0000256" key="3">
    <source>
        <dbReference type="ARBA" id="ARBA00022475"/>
    </source>
</evidence>